<reference evidence="1 4" key="1">
    <citation type="submission" date="2020-08" db="EMBL/GenBank/DDBJ databases">
        <title>Genomic Encyclopedia of Type Strains, Phase IV (KMG-IV): sequencing the most valuable type-strain genomes for metagenomic binning, comparative biology and taxonomic classification.</title>
        <authorList>
            <person name="Goeker M."/>
        </authorList>
    </citation>
    <scope>NUCLEOTIDE SEQUENCE [LARGE SCALE GENOMIC DNA]</scope>
    <source>
        <strain evidence="1 4">DSM 101535</strain>
    </source>
</reference>
<comment type="caution">
    <text evidence="2">The sequence shown here is derived from an EMBL/GenBank/DDBJ whole genome shotgun (WGS) entry which is preliminary data.</text>
</comment>
<evidence type="ECO:0008006" key="5">
    <source>
        <dbReference type="Google" id="ProtNLM"/>
    </source>
</evidence>
<reference evidence="2 3" key="3">
    <citation type="submission" date="2020-08" db="EMBL/GenBank/DDBJ databases">
        <authorList>
            <person name="Partida-Martinez L."/>
            <person name="Huntemann M."/>
            <person name="Clum A."/>
            <person name="Wang J."/>
            <person name="Palaniappan K."/>
            <person name="Ritter S."/>
            <person name="Chen I.-M."/>
            <person name="Stamatis D."/>
            <person name="Reddy T."/>
            <person name="O'Malley R."/>
            <person name="Daum C."/>
            <person name="Shapiro N."/>
            <person name="Ivanova N."/>
            <person name="Kyrpides N."/>
            <person name="Woyke T."/>
        </authorList>
    </citation>
    <scope>NUCLEOTIDE SEQUENCE [LARGE SCALE GENOMIC DNA]</scope>
    <source>
        <strain evidence="2 3">AS3.13</strain>
    </source>
</reference>
<accession>A0A7X0JCP3</accession>
<dbReference type="Proteomes" id="UP000522313">
    <property type="component" value="Unassembled WGS sequence"/>
</dbReference>
<evidence type="ECO:0000313" key="3">
    <source>
        <dbReference type="Proteomes" id="UP000522313"/>
    </source>
</evidence>
<name>A0A7X0JCP3_9SPHN</name>
<proteinExistence type="predicted"/>
<keyword evidence="4" id="KW-1185">Reference proteome</keyword>
<reference evidence="2 3" key="2">
    <citation type="submission" date="2020-08" db="EMBL/GenBank/DDBJ databases">
        <title>The Agave Microbiome: Exploring the role of microbial communities in plant adaptations to desert environments.</title>
        <authorList>
            <person name="Partida-Martinez L.P."/>
        </authorList>
    </citation>
    <scope>NUCLEOTIDE SEQUENCE [LARGE SCALE GENOMIC DNA]</scope>
    <source>
        <strain evidence="2 3">AS3.13</strain>
    </source>
</reference>
<dbReference type="EMBL" id="JACHBT010000010">
    <property type="protein sequence ID" value="MBB6505193.1"/>
    <property type="molecule type" value="Genomic_DNA"/>
</dbReference>
<gene>
    <name evidence="2" type="ORF">F4693_002180</name>
    <name evidence="1" type="ORF">FHS97_002133</name>
</gene>
<dbReference type="EMBL" id="JACIJN010000006">
    <property type="protein sequence ID" value="MBB5726197.1"/>
    <property type="molecule type" value="Genomic_DNA"/>
</dbReference>
<dbReference type="RefSeq" id="WP_184036941.1">
    <property type="nucleotide sequence ID" value="NZ_BAABAR010000020.1"/>
</dbReference>
<sequence length="86" mass="9275">MSDEQPRATRTFRAARVRYDPDRAERQSKVTRLAIERLGASAALPFLNADHEGLGATPLHLAGDSVEACARVEALIRAMGSDAEVA</sequence>
<evidence type="ECO:0000313" key="4">
    <source>
        <dbReference type="Proteomes" id="UP000560131"/>
    </source>
</evidence>
<dbReference type="AlphaFoldDB" id="A0A7X0JCP3"/>
<evidence type="ECO:0000313" key="2">
    <source>
        <dbReference type="EMBL" id="MBB6505193.1"/>
    </source>
</evidence>
<protein>
    <recommendedName>
        <fullName evidence="5">Antitoxin Xre/MbcA/ParS-like toxin-binding domain-containing protein</fullName>
    </recommendedName>
</protein>
<dbReference type="Proteomes" id="UP000560131">
    <property type="component" value="Unassembled WGS sequence"/>
</dbReference>
<organism evidence="2 3">
    <name type="scientific">Sphingomonas endophytica</name>
    <dbReference type="NCBI Taxonomy" id="869719"/>
    <lineage>
        <taxon>Bacteria</taxon>
        <taxon>Pseudomonadati</taxon>
        <taxon>Pseudomonadota</taxon>
        <taxon>Alphaproteobacteria</taxon>
        <taxon>Sphingomonadales</taxon>
        <taxon>Sphingomonadaceae</taxon>
        <taxon>Sphingomonas</taxon>
    </lineage>
</organism>
<evidence type="ECO:0000313" key="1">
    <source>
        <dbReference type="EMBL" id="MBB5726197.1"/>
    </source>
</evidence>